<comment type="caution">
    <text evidence="1">The sequence shown here is derived from an EMBL/GenBank/DDBJ whole genome shotgun (WGS) entry which is preliminary data.</text>
</comment>
<reference evidence="1 2" key="1">
    <citation type="submission" date="2015-11" db="EMBL/GenBank/DDBJ databases">
        <title>Expanding the genomic diversity of Burkholderia species for the development of highly accurate diagnostics.</title>
        <authorList>
            <person name="Sahl J."/>
            <person name="Keim P."/>
            <person name="Wagner D."/>
        </authorList>
    </citation>
    <scope>NUCLEOTIDE SEQUENCE [LARGE SCALE GENOMIC DNA]</scope>
    <source>
        <strain evidence="1 2">MSMB782WGS</strain>
    </source>
</reference>
<name>A0A108CEM4_9BURK</name>
<dbReference type="AlphaFoldDB" id="A0A108CEM4"/>
<proteinExistence type="predicted"/>
<dbReference type="EMBL" id="LPLU01000094">
    <property type="protein sequence ID" value="KWK73253.1"/>
    <property type="molecule type" value="Genomic_DNA"/>
</dbReference>
<accession>A0A108CEM4</accession>
<organism evidence="1 2">
    <name type="scientific">Burkholderia ubonensis</name>
    <dbReference type="NCBI Taxonomy" id="101571"/>
    <lineage>
        <taxon>Bacteria</taxon>
        <taxon>Pseudomonadati</taxon>
        <taxon>Pseudomonadota</taxon>
        <taxon>Betaproteobacteria</taxon>
        <taxon>Burkholderiales</taxon>
        <taxon>Burkholderiaceae</taxon>
        <taxon>Burkholderia</taxon>
        <taxon>Burkholderia cepacia complex</taxon>
    </lineage>
</organism>
<dbReference type="RefSeq" id="WP_010100435.1">
    <property type="nucleotide sequence ID" value="NZ_LPLU01000094.1"/>
</dbReference>
<evidence type="ECO:0000313" key="1">
    <source>
        <dbReference type="EMBL" id="KWK73253.1"/>
    </source>
</evidence>
<protein>
    <submittedName>
        <fullName evidence="1">Uncharacterized protein</fullName>
    </submittedName>
</protein>
<dbReference type="Proteomes" id="UP000065504">
    <property type="component" value="Unassembled WGS sequence"/>
</dbReference>
<gene>
    <name evidence="1" type="ORF">WM16_16830</name>
</gene>
<evidence type="ECO:0000313" key="2">
    <source>
        <dbReference type="Proteomes" id="UP000065504"/>
    </source>
</evidence>
<sequence length="66" mass="7758">MQKFLTRPWDVALLRKHIAEAFRQFERVDAMVPPPQGRTDTDAEYADMRVPRAAYSGEMRRRAPPR</sequence>